<dbReference type="Proteomes" id="UP000829647">
    <property type="component" value="Chromosome"/>
</dbReference>
<feature type="transmembrane region" description="Helical" evidence="1">
    <location>
        <begin position="66"/>
        <end position="85"/>
    </location>
</feature>
<organism evidence="2 3">
    <name type="scientific">Hymenobacter sublimis</name>
    <dbReference type="NCBI Taxonomy" id="2933777"/>
    <lineage>
        <taxon>Bacteria</taxon>
        <taxon>Pseudomonadati</taxon>
        <taxon>Bacteroidota</taxon>
        <taxon>Cytophagia</taxon>
        <taxon>Cytophagales</taxon>
        <taxon>Hymenobacteraceae</taxon>
        <taxon>Hymenobacter</taxon>
    </lineage>
</organism>
<evidence type="ECO:0000313" key="2">
    <source>
        <dbReference type="EMBL" id="UPL50752.1"/>
    </source>
</evidence>
<keyword evidence="1" id="KW-0472">Membrane</keyword>
<evidence type="ECO:0000313" key="3">
    <source>
        <dbReference type="Proteomes" id="UP000829647"/>
    </source>
</evidence>
<feature type="transmembrane region" description="Helical" evidence="1">
    <location>
        <begin position="35"/>
        <end position="54"/>
    </location>
</feature>
<dbReference type="EMBL" id="CP095848">
    <property type="protein sequence ID" value="UPL50752.1"/>
    <property type="molecule type" value="Genomic_DNA"/>
</dbReference>
<feature type="transmembrane region" description="Helical" evidence="1">
    <location>
        <begin position="91"/>
        <end position="109"/>
    </location>
</feature>
<gene>
    <name evidence="2" type="ORF">MWH26_07575</name>
</gene>
<keyword evidence="1" id="KW-0812">Transmembrane</keyword>
<dbReference type="RefSeq" id="WP_247976723.1">
    <property type="nucleotide sequence ID" value="NZ_CP095848.1"/>
</dbReference>
<accession>A0ABY4JD48</accession>
<evidence type="ECO:0008006" key="4">
    <source>
        <dbReference type="Google" id="ProtNLM"/>
    </source>
</evidence>
<dbReference type="SUPFAM" id="SSF55961">
    <property type="entry name" value="Bet v1-like"/>
    <property type="match status" value="1"/>
</dbReference>
<protein>
    <recommendedName>
        <fullName evidence="4">SRPBCC family protein</fullName>
    </recommendedName>
</protein>
<keyword evidence="3" id="KW-1185">Reference proteome</keyword>
<keyword evidence="1" id="KW-1133">Transmembrane helix</keyword>
<feature type="transmembrane region" description="Helical" evidence="1">
    <location>
        <begin position="9"/>
        <end position="29"/>
    </location>
</feature>
<name>A0ABY4JD48_9BACT</name>
<proteinExistence type="predicted"/>
<feature type="transmembrane region" description="Helical" evidence="1">
    <location>
        <begin position="121"/>
        <end position="140"/>
    </location>
</feature>
<sequence length="322" mass="36581">MKHSRSRTLLIGLVAGVVYAFLIMLIVNSQHRNVSLAYIFVLPITLGAIPVLFTTKEQLQLYKTDLLTPWAITITFFFLCFIEGFEGMICLVVIVGPFILLGSLGAFIYRFIKLKKNGSNNMLYVSLLMPLLVLFIESNMKLVNQVNTVETKMIINADRVTVWENIKNVRNIQSNEVTPHFVHLIGVPKPLDGQLNKEGVGGIRSITWERGIKFSEVIKKWDDGNGFSYDINVNSKSVPPTTLDEHVMIGGKYFDVLAGSYRIEELRPNQSIVYLTCTYRVTTNLNLYSKMWADFILDDFNQMILEVIKQRSEAHVTHANPI</sequence>
<reference evidence="2 3" key="1">
    <citation type="submission" date="2022-04" db="EMBL/GenBank/DDBJ databases">
        <title>Hymenobacter sp. isolated from the air.</title>
        <authorList>
            <person name="Won M."/>
            <person name="Lee C.-M."/>
            <person name="Woen H.-Y."/>
            <person name="Kwon S.-W."/>
        </authorList>
    </citation>
    <scope>NUCLEOTIDE SEQUENCE [LARGE SCALE GENOMIC DNA]</scope>
    <source>
        <strain evidence="3">5516 S-25</strain>
    </source>
</reference>
<evidence type="ECO:0000256" key="1">
    <source>
        <dbReference type="SAM" id="Phobius"/>
    </source>
</evidence>